<dbReference type="InterPro" id="IPR000719">
    <property type="entry name" value="Prot_kinase_dom"/>
</dbReference>
<dbReference type="SUPFAM" id="SSF56112">
    <property type="entry name" value="Protein kinase-like (PK-like)"/>
    <property type="match status" value="1"/>
</dbReference>
<keyword evidence="8" id="KW-0675">Receptor</keyword>
<dbReference type="Gene3D" id="1.10.510.10">
    <property type="entry name" value="Transferase(Phosphotransferase) domain 1"/>
    <property type="match status" value="1"/>
</dbReference>
<dbReference type="SMART" id="SM00220">
    <property type="entry name" value="S_TKc"/>
    <property type="match status" value="1"/>
</dbReference>
<name>A0A8I7B218_HORVV</name>
<evidence type="ECO:0000256" key="4">
    <source>
        <dbReference type="ARBA" id="ARBA00022679"/>
    </source>
</evidence>
<evidence type="ECO:0000256" key="7">
    <source>
        <dbReference type="ARBA" id="ARBA00022840"/>
    </source>
</evidence>
<dbReference type="Proteomes" id="UP000011116">
    <property type="component" value="Chromosome 1H"/>
</dbReference>
<dbReference type="InterPro" id="IPR001245">
    <property type="entry name" value="Ser-Thr/Tyr_kinase_cat_dom"/>
</dbReference>
<dbReference type="Gene3D" id="3.30.200.20">
    <property type="entry name" value="Phosphorylase Kinase, domain 1"/>
    <property type="match status" value="1"/>
</dbReference>
<sequence>MSNTTIIKLPNKEEISTGHVDDSDSLRLVENRRFTYKELEVITHGFERVLGQGGFGHVYDGFMEDGTHVAVKLRSHSSNQGVKEFLTEAQILTRIHHKNLVAMIGYCKDGEYMALVYEYMSQGTLLEHIVGGGRSFPWRQRLRVALESAQGLEYLHKGCNPPLIHRDVKATNILLNARLEAKIADFGMSKAFDHHNGKYIAANTFVGTLGYVDPEYQATMRPTTKSDVYSFGVVLLELVTGKSAILSEPEPTNIIHWVRQRLTRGNIEGVVDAQMHGGYNANGVWKVAEIALKCTAQASAQRPTMADVVAQLQECVELEESLTQDFNTGGSNIDSSWNYNGYGSGQSTDVSSNATFETELRIPTVPLGPGPVAR</sequence>
<dbReference type="InterPro" id="IPR008271">
    <property type="entry name" value="Ser/Thr_kinase_AS"/>
</dbReference>
<dbReference type="InterPro" id="IPR011009">
    <property type="entry name" value="Kinase-like_dom_sf"/>
</dbReference>
<protein>
    <recommendedName>
        <fullName evidence="11">Protein kinase domain-containing protein</fullName>
    </recommendedName>
</protein>
<evidence type="ECO:0000313" key="13">
    <source>
        <dbReference type="Proteomes" id="UP000011116"/>
    </source>
</evidence>
<dbReference type="PROSITE" id="PS50011">
    <property type="entry name" value="PROTEIN_KINASE_DOM"/>
    <property type="match status" value="1"/>
</dbReference>
<dbReference type="PANTHER" id="PTHR45631:SF199">
    <property type="entry name" value="PROTEIN KINASE DOMAIN-CONTAINING PROTEIN"/>
    <property type="match status" value="1"/>
</dbReference>
<reference evidence="12" key="3">
    <citation type="submission" date="2022-01" db="UniProtKB">
        <authorList>
            <consortium name="EnsemblPlants"/>
        </authorList>
    </citation>
    <scope>IDENTIFICATION</scope>
    <source>
        <strain evidence="12">subsp. vulgare</strain>
    </source>
</reference>
<evidence type="ECO:0000256" key="2">
    <source>
        <dbReference type="ARBA" id="ARBA00022527"/>
    </source>
</evidence>
<dbReference type="InterPro" id="IPR017441">
    <property type="entry name" value="Protein_kinase_ATP_BS"/>
</dbReference>
<dbReference type="EnsemblPlants" id="HORVU.MOREX.r3.1HG0005340.1">
    <property type="protein sequence ID" value="HORVU.MOREX.r3.1HG0005340.1"/>
    <property type="gene ID" value="HORVU.MOREX.r3.1HG0005340"/>
</dbReference>
<dbReference type="PANTHER" id="PTHR45631">
    <property type="entry name" value="OS07G0107800 PROTEIN-RELATED"/>
    <property type="match status" value="1"/>
</dbReference>
<dbReference type="FunFam" id="1.10.510.10:FF:000146">
    <property type="entry name" value="LRR receptor-like serine/threonine-protein kinase IOS1"/>
    <property type="match status" value="1"/>
</dbReference>
<keyword evidence="13" id="KW-1185">Reference proteome</keyword>
<feature type="binding site" evidence="9">
    <location>
        <position position="72"/>
    </location>
    <ligand>
        <name>ATP</name>
        <dbReference type="ChEBI" id="CHEBI:30616"/>
    </ligand>
</feature>
<dbReference type="Pfam" id="PF07714">
    <property type="entry name" value="PK_Tyr_Ser-Thr"/>
    <property type="match status" value="1"/>
</dbReference>
<dbReference type="CDD" id="cd14066">
    <property type="entry name" value="STKc_IRAK"/>
    <property type="match status" value="1"/>
</dbReference>
<dbReference type="GO" id="GO:0016020">
    <property type="term" value="C:membrane"/>
    <property type="evidence" value="ECO:0007669"/>
    <property type="project" value="UniProtKB-SubCell"/>
</dbReference>
<evidence type="ECO:0000256" key="5">
    <source>
        <dbReference type="ARBA" id="ARBA00022741"/>
    </source>
</evidence>
<organism evidence="12 13">
    <name type="scientific">Hordeum vulgare subsp. vulgare</name>
    <name type="common">Domesticated barley</name>
    <dbReference type="NCBI Taxonomy" id="112509"/>
    <lineage>
        <taxon>Eukaryota</taxon>
        <taxon>Viridiplantae</taxon>
        <taxon>Streptophyta</taxon>
        <taxon>Embryophyta</taxon>
        <taxon>Tracheophyta</taxon>
        <taxon>Spermatophyta</taxon>
        <taxon>Magnoliopsida</taxon>
        <taxon>Liliopsida</taxon>
        <taxon>Poales</taxon>
        <taxon>Poaceae</taxon>
        <taxon>BOP clade</taxon>
        <taxon>Pooideae</taxon>
        <taxon>Triticodae</taxon>
        <taxon>Triticeae</taxon>
        <taxon>Hordeinae</taxon>
        <taxon>Hordeum</taxon>
    </lineage>
</organism>
<evidence type="ECO:0000259" key="11">
    <source>
        <dbReference type="PROSITE" id="PS50011"/>
    </source>
</evidence>
<comment type="subcellular location">
    <subcellularLocation>
        <location evidence="1">Membrane</location>
        <topology evidence="1">Single-pass membrane protein</topology>
    </subcellularLocation>
</comment>
<evidence type="ECO:0000256" key="10">
    <source>
        <dbReference type="RuleBase" id="RU000304"/>
    </source>
</evidence>
<dbReference type="PROSITE" id="PS00107">
    <property type="entry name" value="PROTEIN_KINASE_ATP"/>
    <property type="match status" value="1"/>
</dbReference>
<keyword evidence="5 9" id="KW-0547">Nucleotide-binding</keyword>
<keyword evidence="4" id="KW-0808">Transferase</keyword>
<dbReference type="AlphaFoldDB" id="A0A8I7B218"/>
<dbReference type="GO" id="GO:0005524">
    <property type="term" value="F:ATP binding"/>
    <property type="evidence" value="ECO:0007669"/>
    <property type="project" value="UniProtKB-UniRule"/>
</dbReference>
<accession>A0A8I7B218</accession>
<dbReference type="Gramene" id="HORVU.MOREX.r2.1HG0004020.1">
    <property type="protein sequence ID" value="HORVU.MOREX.r2.1HG0004020.1"/>
    <property type="gene ID" value="HORVU.MOREX.r2.1HG0004020"/>
</dbReference>
<dbReference type="Gramene" id="HORVU.MOREX.r3.1HG0005340.1">
    <property type="protein sequence ID" value="HORVU.MOREX.r3.1HG0005340.1"/>
    <property type="gene ID" value="HORVU.MOREX.r3.1HG0005340"/>
</dbReference>
<dbReference type="SMR" id="A0A8I7B218"/>
<reference evidence="12" key="2">
    <citation type="submission" date="2020-10" db="EMBL/GenBank/DDBJ databases">
        <authorList>
            <person name="Scholz U."/>
            <person name="Mascher M."/>
            <person name="Fiebig A."/>
        </authorList>
    </citation>
    <scope>NUCLEOTIDE SEQUENCE [LARGE SCALE GENOMIC DNA]</scope>
    <source>
        <strain evidence="12">cv. Morex</strain>
    </source>
</reference>
<keyword evidence="2 10" id="KW-0723">Serine/threonine-protein kinase</keyword>
<reference evidence="13" key="1">
    <citation type="journal article" date="2012" name="Nature">
        <title>A physical, genetic and functional sequence assembly of the barley genome.</title>
        <authorList>
            <consortium name="The International Barley Genome Sequencing Consortium"/>
            <person name="Mayer K.F."/>
            <person name="Waugh R."/>
            <person name="Brown J.W."/>
            <person name="Schulman A."/>
            <person name="Langridge P."/>
            <person name="Platzer M."/>
            <person name="Fincher G.B."/>
            <person name="Muehlbauer G.J."/>
            <person name="Sato K."/>
            <person name="Close T.J."/>
            <person name="Wise R.P."/>
            <person name="Stein N."/>
        </authorList>
    </citation>
    <scope>NUCLEOTIDE SEQUENCE [LARGE SCALE GENOMIC DNA]</scope>
    <source>
        <strain evidence="13">cv. Morex</strain>
    </source>
</reference>
<evidence type="ECO:0000256" key="1">
    <source>
        <dbReference type="ARBA" id="ARBA00004167"/>
    </source>
</evidence>
<comment type="similarity">
    <text evidence="10">Belongs to the protein kinase superfamily.</text>
</comment>
<dbReference type="GO" id="GO:0004674">
    <property type="term" value="F:protein serine/threonine kinase activity"/>
    <property type="evidence" value="ECO:0007669"/>
    <property type="project" value="UniProtKB-KW"/>
</dbReference>
<dbReference type="PROSITE" id="PS00108">
    <property type="entry name" value="PROTEIN_KINASE_ST"/>
    <property type="match status" value="1"/>
</dbReference>
<evidence type="ECO:0000256" key="3">
    <source>
        <dbReference type="ARBA" id="ARBA00022553"/>
    </source>
</evidence>
<evidence type="ECO:0000256" key="6">
    <source>
        <dbReference type="ARBA" id="ARBA00022777"/>
    </source>
</evidence>
<evidence type="ECO:0000313" key="12">
    <source>
        <dbReference type="EnsemblPlants" id="HORVU.MOREX.r3.1HG0005340.1"/>
    </source>
</evidence>
<keyword evidence="6" id="KW-0418">Kinase</keyword>
<feature type="domain" description="Protein kinase" evidence="11">
    <location>
        <begin position="44"/>
        <end position="316"/>
    </location>
</feature>
<dbReference type="FunFam" id="3.30.200.20:FF:000178">
    <property type="entry name" value="serine/threonine-protein kinase PBS1-like"/>
    <property type="match status" value="1"/>
</dbReference>
<evidence type="ECO:0000256" key="8">
    <source>
        <dbReference type="ARBA" id="ARBA00023170"/>
    </source>
</evidence>
<evidence type="ECO:0000256" key="9">
    <source>
        <dbReference type="PROSITE-ProRule" id="PRU10141"/>
    </source>
</evidence>
<proteinExistence type="inferred from homology"/>
<keyword evidence="3" id="KW-0597">Phosphoprotein</keyword>
<keyword evidence="7 9" id="KW-0067">ATP-binding</keyword>